<protein>
    <submittedName>
        <fullName evidence="2">ABC transporter permease</fullName>
    </submittedName>
</protein>
<evidence type="ECO:0000313" key="2">
    <source>
        <dbReference type="EMBL" id="MBH8595507.1"/>
    </source>
</evidence>
<feature type="transmembrane region" description="Helical" evidence="1">
    <location>
        <begin position="99"/>
        <end position="124"/>
    </location>
</feature>
<feature type="transmembrane region" description="Helical" evidence="1">
    <location>
        <begin position="224"/>
        <end position="244"/>
    </location>
</feature>
<evidence type="ECO:0000313" key="3">
    <source>
        <dbReference type="Proteomes" id="UP000633619"/>
    </source>
</evidence>
<feature type="transmembrane region" description="Helical" evidence="1">
    <location>
        <begin position="144"/>
        <end position="165"/>
    </location>
</feature>
<keyword evidence="1" id="KW-1133">Transmembrane helix</keyword>
<feature type="transmembrane region" description="Helical" evidence="1">
    <location>
        <begin position="60"/>
        <end position="78"/>
    </location>
</feature>
<comment type="caution">
    <text evidence="2">The sequence shown here is derived from an EMBL/GenBank/DDBJ whole genome shotgun (WGS) entry which is preliminary data.</text>
</comment>
<keyword evidence="3" id="KW-1185">Reference proteome</keyword>
<evidence type="ECO:0000256" key="1">
    <source>
        <dbReference type="SAM" id="Phobius"/>
    </source>
</evidence>
<name>A0A8I1ACW3_THEIN</name>
<dbReference type="Proteomes" id="UP000633619">
    <property type="component" value="Unassembled WGS sequence"/>
</dbReference>
<dbReference type="Pfam" id="PF12730">
    <property type="entry name" value="ABC2_membrane_4"/>
    <property type="match status" value="1"/>
</dbReference>
<keyword evidence="1" id="KW-0812">Transmembrane</keyword>
<dbReference type="CDD" id="cd21809">
    <property type="entry name" value="ABC-2_lan_permease-like"/>
    <property type="match status" value="1"/>
</dbReference>
<dbReference type="RefSeq" id="WP_181732158.1">
    <property type="nucleotide sequence ID" value="NZ_JACEIR010000005.1"/>
</dbReference>
<keyword evidence="1" id="KW-0472">Membrane</keyword>
<dbReference type="AlphaFoldDB" id="A0A8I1ACW3"/>
<proteinExistence type="predicted"/>
<feature type="transmembrane region" description="Helical" evidence="1">
    <location>
        <begin position="16"/>
        <end position="40"/>
    </location>
</feature>
<accession>A0A8I1ACW3</accession>
<sequence length="249" mass="28574">MNSSVINEWIKIRRSWVIWLFIFVPVVTCFLLTLALGYYLQKGHSPEQGWGLILSLTSRYLCQIIAFTVPVFIAYIVNMEQFSNMWKFLFAMPLAKWKIYVAKFFWGFATTLVMGLLFVFGIYIMAELHDVEHLVTIGQLFSYVYAPFLLAIPFVAFQLCVSMASKNQSVPISFGIASIILAPVFKGWGWWTPWGFWSTFLPSPPLSVQALFPGETSALLNWEILLLSVLFGAIWLVIGITVFYRKEFD</sequence>
<organism evidence="2 3">
    <name type="scientific">Thermoactinomyces intermedius</name>
    <dbReference type="NCBI Taxonomy" id="2024"/>
    <lineage>
        <taxon>Bacteria</taxon>
        <taxon>Bacillati</taxon>
        <taxon>Bacillota</taxon>
        <taxon>Bacilli</taxon>
        <taxon>Bacillales</taxon>
        <taxon>Thermoactinomycetaceae</taxon>
        <taxon>Thermoactinomyces</taxon>
    </lineage>
</organism>
<dbReference type="EMBL" id="JAECVW010000004">
    <property type="protein sequence ID" value="MBH8595507.1"/>
    <property type="molecule type" value="Genomic_DNA"/>
</dbReference>
<feature type="transmembrane region" description="Helical" evidence="1">
    <location>
        <begin position="172"/>
        <end position="191"/>
    </location>
</feature>
<gene>
    <name evidence="2" type="ORF">I8U20_09195</name>
</gene>
<reference evidence="2 3" key="1">
    <citation type="submission" date="2020-12" db="EMBL/GenBank/DDBJ databases">
        <title>WGS of Thermoactinomyces spp.</title>
        <authorList>
            <person name="Cheng K."/>
        </authorList>
    </citation>
    <scope>NUCLEOTIDE SEQUENCE [LARGE SCALE GENOMIC DNA]</scope>
    <source>
        <strain evidence="3">CICC 10671\DSM 43846</strain>
    </source>
</reference>